<feature type="domain" description="Flavin reductase like" evidence="4">
    <location>
        <begin position="6"/>
        <end position="156"/>
    </location>
</feature>
<evidence type="ECO:0000256" key="3">
    <source>
        <dbReference type="ARBA" id="ARBA00038054"/>
    </source>
</evidence>
<dbReference type="FunFam" id="2.30.110.10:FF:000065">
    <property type="entry name" value="Ferric-chelate reductase (NAD(P)H)"/>
    <property type="match status" value="1"/>
</dbReference>
<sequence>MNPQALYKISYGLYVVASMKDGRFNAQIANTVFQVTSQPVKVAVCINKQNLTHEFIEHSGLFSVSILKKETPMKFIGTFGFRSGRDIDKFEGVNYITGKKGTPIVVDNSVAYIEAEVVNSLDVGSHTLFVGEVIDAEIFDDGEVMTYDYYHSIKKGKTPKTATVYFEQK</sequence>
<dbReference type="SUPFAM" id="SSF50475">
    <property type="entry name" value="FMN-binding split barrel"/>
    <property type="match status" value="1"/>
</dbReference>
<dbReference type="InterPro" id="IPR052174">
    <property type="entry name" value="Flavoredoxin"/>
</dbReference>
<gene>
    <name evidence="5" type="ORF">Asulf_01565</name>
</gene>
<dbReference type="Proteomes" id="UP000013307">
    <property type="component" value="Chromosome"/>
</dbReference>
<reference evidence="5 6" key="1">
    <citation type="journal article" date="2013" name="Genome Announc.">
        <title>Complete Genome Sequence of the Thermophilic and Facultatively Chemolithoautotrophic Sulfate Reducer Archaeoglobus sulfaticallidus Strain PM70-1T.</title>
        <authorList>
            <person name="Stokke R."/>
            <person name="Hocking W.P."/>
            <person name="Steinsbu B.O."/>
            <person name="Steen I.H."/>
        </authorList>
    </citation>
    <scope>NUCLEOTIDE SEQUENCE [LARGE SCALE GENOMIC DNA]</scope>
    <source>
        <strain evidence="5">PM70-1</strain>
    </source>
</reference>
<keyword evidence="2" id="KW-0285">Flavoprotein</keyword>
<dbReference type="InterPro" id="IPR002563">
    <property type="entry name" value="Flavin_Rdtase-like_dom"/>
</dbReference>
<dbReference type="eggNOG" id="arCOG02017">
    <property type="taxonomic scope" value="Archaea"/>
</dbReference>
<dbReference type="HOGENOM" id="CLU_059021_4_1_2"/>
<dbReference type="InterPro" id="IPR012349">
    <property type="entry name" value="Split_barrel_FMN-bd"/>
</dbReference>
<dbReference type="KEGG" id="ast:Asulf_01565"/>
<protein>
    <submittedName>
        <fullName evidence="5">Conserved protein/domain typically associated with flavoprotein oxygenase, DIM6/NTAB family</fullName>
    </submittedName>
</protein>
<evidence type="ECO:0000256" key="2">
    <source>
        <dbReference type="ARBA" id="ARBA00022630"/>
    </source>
</evidence>
<dbReference type="SMART" id="SM00903">
    <property type="entry name" value="Flavin_Reduct"/>
    <property type="match status" value="1"/>
</dbReference>
<dbReference type="PANTHER" id="PTHR43567">
    <property type="entry name" value="FLAVOREDOXIN-RELATED-RELATED"/>
    <property type="match status" value="1"/>
</dbReference>
<comment type="similarity">
    <text evidence="3">Belongs to the flavoredoxin family.</text>
</comment>
<dbReference type="Gene3D" id="2.30.110.10">
    <property type="entry name" value="Electron Transport, Fmn-binding Protein, Chain A"/>
    <property type="match status" value="1"/>
</dbReference>
<evidence type="ECO:0000313" key="5">
    <source>
        <dbReference type="EMBL" id="AGK61542.1"/>
    </source>
</evidence>
<evidence type="ECO:0000259" key="4">
    <source>
        <dbReference type="SMART" id="SM00903"/>
    </source>
</evidence>
<proteinExistence type="inferred from homology"/>
<dbReference type="OrthoDB" id="8522at2157"/>
<dbReference type="GO" id="GO:0010181">
    <property type="term" value="F:FMN binding"/>
    <property type="evidence" value="ECO:0007669"/>
    <property type="project" value="InterPro"/>
</dbReference>
<dbReference type="PANTHER" id="PTHR43567:SF1">
    <property type="entry name" value="FLAVOREDOXIN"/>
    <property type="match status" value="1"/>
</dbReference>
<evidence type="ECO:0000313" key="6">
    <source>
        <dbReference type="Proteomes" id="UP000013307"/>
    </source>
</evidence>
<comment type="cofactor">
    <cofactor evidence="1">
        <name>FMN</name>
        <dbReference type="ChEBI" id="CHEBI:58210"/>
    </cofactor>
</comment>
<dbReference type="GeneID" id="15393200"/>
<dbReference type="EMBL" id="CP005290">
    <property type="protein sequence ID" value="AGK61542.1"/>
    <property type="molecule type" value="Genomic_DNA"/>
</dbReference>
<evidence type="ECO:0000256" key="1">
    <source>
        <dbReference type="ARBA" id="ARBA00001917"/>
    </source>
</evidence>
<dbReference type="RefSeq" id="WP_015591140.1">
    <property type="nucleotide sequence ID" value="NC_021169.1"/>
</dbReference>
<keyword evidence="6" id="KW-1185">Reference proteome</keyword>
<dbReference type="STRING" id="387631.Asulf_01565"/>
<accession>N0BGZ8</accession>
<dbReference type="Pfam" id="PF01613">
    <property type="entry name" value="Flavin_Reduct"/>
    <property type="match status" value="1"/>
</dbReference>
<dbReference type="AlphaFoldDB" id="N0BGZ8"/>
<organism evidence="5 6">
    <name type="scientific">Archaeoglobus sulfaticallidus PM70-1</name>
    <dbReference type="NCBI Taxonomy" id="387631"/>
    <lineage>
        <taxon>Archaea</taxon>
        <taxon>Methanobacteriati</taxon>
        <taxon>Methanobacteriota</taxon>
        <taxon>Archaeoglobi</taxon>
        <taxon>Archaeoglobales</taxon>
        <taxon>Archaeoglobaceae</taxon>
        <taxon>Archaeoglobus</taxon>
    </lineage>
</organism>
<name>N0BGZ8_9EURY</name>